<reference evidence="1" key="1">
    <citation type="journal article" date="2014" name="Front. Microbiol.">
        <title>High frequency of phylogenetically diverse reductive dehalogenase-homologous genes in deep subseafloor sedimentary metagenomes.</title>
        <authorList>
            <person name="Kawai M."/>
            <person name="Futagami T."/>
            <person name="Toyoda A."/>
            <person name="Takaki Y."/>
            <person name="Nishi S."/>
            <person name="Hori S."/>
            <person name="Arai W."/>
            <person name="Tsubouchi T."/>
            <person name="Morono Y."/>
            <person name="Uchiyama I."/>
            <person name="Ito T."/>
            <person name="Fujiyama A."/>
            <person name="Inagaki F."/>
            <person name="Takami H."/>
        </authorList>
    </citation>
    <scope>NUCLEOTIDE SEQUENCE</scope>
    <source>
        <strain evidence="1">Expedition CK06-06</strain>
    </source>
</reference>
<dbReference type="AlphaFoldDB" id="X0Z908"/>
<name>X0Z908_9ZZZZ</name>
<organism evidence="1">
    <name type="scientific">marine sediment metagenome</name>
    <dbReference type="NCBI Taxonomy" id="412755"/>
    <lineage>
        <taxon>unclassified sequences</taxon>
        <taxon>metagenomes</taxon>
        <taxon>ecological metagenomes</taxon>
    </lineage>
</organism>
<dbReference type="EMBL" id="BART01007917">
    <property type="protein sequence ID" value="GAG65704.1"/>
    <property type="molecule type" value="Genomic_DNA"/>
</dbReference>
<sequence length="74" mass="8454">MQKHKKHKHSLKVFDMSKDNRGKGFTSKFSVYCLGGLWVVSGVRTRVNFGSQVLFDLLDEFDPITFQFTPNEAG</sequence>
<proteinExistence type="predicted"/>
<gene>
    <name evidence="1" type="ORF">S01H4_17913</name>
</gene>
<comment type="caution">
    <text evidence="1">The sequence shown here is derived from an EMBL/GenBank/DDBJ whole genome shotgun (WGS) entry which is preliminary data.</text>
</comment>
<evidence type="ECO:0000313" key="1">
    <source>
        <dbReference type="EMBL" id="GAG65704.1"/>
    </source>
</evidence>
<protein>
    <submittedName>
        <fullName evidence="1">Uncharacterized protein</fullName>
    </submittedName>
</protein>
<accession>X0Z908</accession>